<dbReference type="InterPro" id="IPR012001">
    <property type="entry name" value="Thiamin_PyroP_enz_TPP-bd_dom"/>
</dbReference>
<dbReference type="FunFam" id="3.40.50.970:FF:000007">
    <property type="entry name" value="Acetolactate synthase"/>
    <property type="match status" value="1"/>
</dbReference>
<dbReference type="InterPro" id="IPR012846">
    <property type="entry name" value="Acetolactate_synth_lsu"/>
</dbReference>
<evidence type="ECO:0000256" key="13">
    <source>
        <dbReference type="ARBA" id="ARBA00048670"/>
    </source>
</evidence>
<dbReference type="Pfam" id="PF02776">
    <property type="entry name" value="TPP_enzyme_N"/>
    <property type="match status" value="1"/>
</dbReference>
<dbReference type="RefSeq" id="WP_098503502.1">
    <property type="nucleotide sequence ID" value="NZ_PDJQ01000001.1"/>
</dbReference>
<dbReference type="SUPFAM" id="SSF52467">
    <property type="entry name" value="DHS-like NAD/FAD-binding domain"/>
    <property type="match status" value="1"/>
</dbReference>
<dbReference type="GO" id="GO:0009099">
    <property type="term" value="P:L-valine biosynthetic process"/>
    <property type="evidence" value="ECO:0007669"/>
    <property type="project" value="UniProtKB-UniPathway"/>
</dbReference>
<feature type="domain" description="Thiamine pyrophosphate enzyme N-terminal TPP-binding" evidence="17">
    <location>
        <begin position="4"/>
        <end position="119"/>
    </location>
</feature>
<comment type="cofactor">
    <cofactor evidence="14">
        <name>thiamine diphosphate</name>
        <dbReference type="ChEBI" id="CHEBI:58937"/>
    </cofactor>
    <text evidence="14">Binds 1 thiamine pyrophosphate per subunit.</text>
</comment>
<comment type="caution">
    <text evidence="18">The sequence shown here is derived from an EMBL/GenBank/DDBJ whole genome shotgun (WGS) entry which is preliminary data.</text>
</comment>
<dbReference type="PANTHER" id="PTHR18968">
    <property type="entry name" value="THIAMINE PYROPHOSPHATE ENZYMES"/>
    <property type="match status" value="1"/>
</dbReference>
<dbReference type="Pfam" id="PF02775">
    <property type="entry name" value="TPP_enzyme_C"/>
    <property type="match status" value="1"/>
</dbReference>
<dbReference type="CDD" id="cd07035">
    <property type="entry name" value="TPP_PYR_POX_like"/>
    <property type="match status" value="1"/>
</dbReference>
<dbReference type="GO" id="GO:0030976">
    <property type="term" value="F:thiamine pyrophosphate binding"/>
    <property type="evidence" value="ECO:0007669"/>
    <property type="project" value="UniProtKB-UniRule"/>
</dbReference>
<evidence type="ECO:0000256" key="6">
    <source>
        <dbReference type="ARBA" id="ARBA00022630"/>
    </source>
</evidence>
<comment type="cofactor">
    <cofactor evidence="14">
        <name>Mg(2+)</name>
        <dbReference type="ChEBI" id="CHEBI:18420"/>
    </cofactor>
    <text evidence="14">Binds 1 Mg(2+) ion per subunit.</text>
</comment>
<dbReference type="GO" id="GO:0005948">
    <property type="term" value="C:acetolactate synthase complex"/>
    <property type="evidence" value="ECO:0007669"/>
    <property type="project" value="TreeGrafter"/>
</dbReference>
<dbReference type="Proteomes" id="UP000223071">
    <property type="component" value="Unassembled WGS sequence"/>
</dbReference>
<keyword evidence="6" id="KW-0285">Flavoprotein</keyword>
<keyword evidence="5 14" id="KW-0028">Amino-acid biosynthesis</keyword>
<comment type="pathway">
    <text evidence="2 14">Amino-acid biosynthesis; L-valine biosynthesis; L-valine from pyruvate: step 1/4.</text>
</comment>
<evidence type="ECO:0000256" key="4">
    <source>
        <dbReference type="ARBA" id="ARBA00013145"/>
    </source>
</evidence>
<protein>
    <recommendedName>
        <fullName evidence="4 14">Acetolactate synthase</fullName>
        <ecNumber evidence="4 14">2.2.1.6</ecNumber>
    </recommendedName>
</protein>
<dbReference type="InterPro" id="IPR029061">
    <property type="entry name" value="THDP-binding"/>
</dbReference>
<gene>
    <name evidence="18" type="ORF">A9A59_1298</name>
</gene>
<keyword evidence="12 14" id="KW-0100">Branched-chain amino acid biosynthesis</keyword>
<dbReference type="EC" id="2.2.1.6" evidence="4 14"/>
<dbReference type="InterPro" id="IPR011766">
    <property type="entry name" value="TPP_enzyme_TPP-bd"/>
</dbReference>
<dbReference type="GO" id="GO:0000287">
    <property type="term" value="F:magnesium ion binding"/>
    <property type="evidence" value="ECO:0007669"/>
    <property type="project" value="UniProtKB-UniRule"/>
</dbReference>
<evidence type="ECO:0000256" key="5">
    <source>
        <dbReference type="ARBA" id="ARBA00022605"/>
    </source>
</evidence>
<dbReference type="EMBL" id="PDJQ01000001">
    <property type="protein sequence ID" value="PFG74090.1"/>
    <property type="molecule type" value="Genomic_DNA"/>
</dbReference>
<comment type="pathway">
    <text evidence="1 14">Amino-acid biosynthesis; L-isoleucine biosynthesis; L-isoleucine from 2-oxobutanoate: step 1/4.</text>
</comment>
<comment type="catalytic activity">
    <reaction evidence="13 14">
        <text>2 pyruvate + H(+) = (2S)-2-acetolactate + CO2</text>
        <dbReference type="Rhea" id="RHEA:25249"/>
        <dbReference type="ChEBI" id="CHEBI:15361"/>
        <dbReference type="ChEBI" id="CHEBI:15378"/>
        <dbReference type="ChEBI" id="CHEBI:16526"/>
        <dbReference type="ChEBI" id="CHEBI:58476"/>
        <dbReference type="EC" id="2.2.1.6"/>
    </reaction>
</comment>
<proteinExistence type="inferred from homology"/>
<dbReference type="AlphaFoldDB" id="A0A2A9HG76"/>
<dbReference type="InterPro" id="IPR045229">
    <property type="entry name" value="TPP_enz"/>
</dbReference>
<keyword evidence="11 14" id="KW-0786">Thiamine pyrophosphate</keyword>
<dbReference type="UniPathway" id="UPA00049">
    <property type="reaction ID" value="UER00059"/>
</dbReference>
<evidence type="ECO:0000313" key="18">
    <source>
        <dbReference type="EMBL" id="PFG74090.1"/>
    </source>
</evidence>
<keyword evidence="19" id="KW-1185">Reference proteome</keyword>
<feature type="domain" description="Thiamine pyrophosphate enzyme TPP-binding" evidence="16">
    <location>
        <begin position="385"/>
        <end position="532"/>
    </location>
</feature>
<dbReference type="GO" id="GO:0050660">
    <property type="term" value="F:flavin adenine dinucleotide binding"/>
    <property type="evidence" value="ECO:0007669"/>
    <property type="project" value="InterPro"/>
</dbReference>
<dbReference type="Gene3D" id="3.40.50.1220">
    <property type="entry name" value="TPP-binding domain"/>
    <property type="match status" value="1"/>
</dbReference>
<dbReference type="GO" id="GO:0003984">
    <property type="term" value="F:acetolactate synthase activity"/>
    <property type="evidence" value="ECO:0007669"/>
    <property type="project" value="UniProtKB-EC"/>
</dbReference>
<evidence type="ECO:0000259" key="15">
    <source>
        <dbReference type="Pfam" id="PF00205"/>
    </source>
</evidence>
<dbReference type="NCBIfam" id="TIGR00118">
    <property type="entry name" value="acolac_lg"/>
    <property type="match status" value="1"/>
</dbReference>
<reference evidence="18 19" key="1">
    <citation type="submission" date="2017-09" db="EMBL/GenBank/DDBJ databases">
        <title>Sequencing the genomes of two abundant thermophiles in Great Basin hot springs: Thermocrinis jamiesonii and novel Chloroflexi Thermoflexus hugenholtzii.</title>
        <authorList>
            <person name="Hedlund B."/>
        </authorList>
    </citation>
    <scope>NUCLEOTIDE SEQUENCE [LARGE SCALE GENOMIC DNA]</scope>
    <source>
        <strain evidence="18 19">G233</strain>
    </source>
</reference>
<name>A0A2A9HG76_TEPT2</name>
<evidence type="ECO:0000256" key="3">
    <source>
        <dbReference type="ARBA" id="ARBA00007812"/>
    </source>
</evidence>
<comment type="similarity">
    <text evidence="3 14">Belongs to the TPP enzyme family.</text>
</comment>
<dbReference type="Pfam" id="PF00205">
    <property type="entry name" value="TPP_enzyme_M"/>
    <property type="match status" value="1"/>
</dbReference>
<feature type="domain" description="Thiamine pyrophosphate enzyme central" evidence="15">
    <location>
        <begin position="194"/>
        <end position="329"/>
    </location>
</feature>
<dbReference type="InterPro" id="IPR000399">
    <property type="entry name" value="TPP-bd_CS"/>
</dbReference>
<keyword evidence="9" id="KW-0274">FAD</keyword>
<dbReference type="PROSITE" id="PS00187">
    <property type="entry name" value="TPP_ENZYMES"/>
    <property type="match status" value="1"/>
</dbReference>
<evidence type="ECO:0000256" key="12">
    <source>
        <dbReference type="ARBA" id="ARBA00023304"/>
    </source>
</evidence>
<dbReference type="InterPro" id="IPR012000">
    <property type="entry name" value="Thiamin_PyroP_enz_cen_dom"/>
</dbReference>
<dbReference type="GO" id="GO:0009097">
    <property type="term" value="P:isoleucine biosynthetic process"/>
    <property type="evidence" value="ECO:0007669"/>
    <property type="project" value="UniProtKB-UniPathway"/>
</dbReference>
<evidence type="ECO:0000256" key="2">
    <source>
        <dbReference type="ARBA" id="ARBA00005025"/>
    </source>
</evidence>
<dbReference type="CDD" id="cd02015">
    <property type="entry name" value="TPP_AHAS"/>
    <property type="match status" value="1"/>
</dbReference>
<keyword evidence="8 14" id="KW-0479">Metal-binding</keyword>
<evidence type="ECO:0000256" key="8">
    <source>
        <dbReference type="ARBA" id="ARBA00022723"/>
    </source>
</evidence>
<evidence type="ECO:0000256" key="10">
    <source>
        <dbReference type="ARBA" id="ARBA00022842"/>
    </source>
</evidence>
<keyword evidence="10 14" id="KW-0460">Magnesium</keyword>
<dbReference type="InterPro" id="IPR039368">
    <property type="entry name" value="AHAS_TPP"/>
</dbReference>
<evidence type="ECO:0000256" key="11">
    <source>
        <dbReference type="ARBA" id="ARBA00023052"/>
    </source>
</evidence>
<evidence type="ECO:0000259" key="17">
    <source>
        <dbReference type="Pfam" id="PF02776"/>
    </source>
</evidence>
<organism evidence="18 19">
    <name type="scientific">Tepidiforma thermophila (strain KCTC 52669 / CGMCC 1.13589 / G233)</name>
    <dbReference type="NCBI Taxonomy" id="2761530"/>
    <lineage>
        <taxon>Bacteria</taxon>
        <taxon>Bacillati</taxon>
        <taxon>Chloroflexota</taxon>
        <taxon>Tepidiformia</taxon>
        <taxon>Tepidiformales</taxon>
        <taxon>Tepidiformaceae</taxon>
        <taxon>Tepidiforma</taxon>
    </lineage>
</organism>
<dbReference type="Gene3D" id="3.40.50.970">
    <property type="match status" value="2"/>
</dbReference>
<dbReference type="FunFam" id="3.40.50.1220:FF:000008">
    <property type="entry name" value="Acetolactate synthase"/>
    <property type="match status" value="1"/>
</dbReference>
<evidence type="ECO:0000256" key="9">
    <source>
        <dbReference type="ARBA" id="ARBA00022827"/>
    </source>
</evidence>
<dbReference type="PANTHER" id="PTHR18968:SF13">
    <property type="entry name" value="ACETOLACTATE SYNTHASE CATALYTIC SUBUNIT, MITOCHONDRIAL"/>
    <property type="match status" value="1"/>
</dbReference>
<evidence type="ECO:0000259" key="16">
    <source>
        <dbReference type="Pfam" id="PF02775"/>
    </source>
</evidence>
<evidence type="ECO:0000313" key="19">
    <source>
        <dbReference type="Proteomes" id="UP000223071"/>
    </source>
</evidence>
<evidence type="ECO:0000256" key="14">
    <source>
        <dbReference type="RuleBase" id="RU003591"/>
    </source>
</evidence>
<keyword evidence="7 14" id="KW-0808">Transferase</keyword>
<evidence type="ECO:0000256" key="1">
    <source>
        <dbReference type="ARBA" id="ARBA00004974"/>
    </source>
</evidence>
<sequence length="563" mass="62171">MARMTGAQMVLEGLQREGVEVIFGYPGGVVLPLYDTLPQYPGIRHVLVRHEQGAAHMADGYARASGKMGVCLGTSGPGATNLVTGICTAWMDSVPVFALTGNVSRTLLGKDGFQEADITGITHSITKHNYLVMRAEEIPLTIREAAHICRTGRPGPVLVDIPKDVFQETAEFDWPEKIHLRGYRPTYEGHAGMIRRAAELIDQSRRPIIIAGHGVIWSDAQAELVALAEKAEIPVITTFLGIGAFPEAHRLSYGWLGMHGMFYANMAADNADLVIGVGMRFDDRAMGRFKDFNPGVKIIHIDIDPAEIGKNFPTAVPIVGSAKNVLPRLTEHVREAKHTEWLNWIDQVREEHPSLHIRESRRMLPQYVVRTLYEETEGNATIVTGVGQHQMWAGQHYFFKRPRQLISSGGLGTMGFELPGAIGAQIAVPDAEVWAICGDGGFQMTMQELAVVVDENLPLKIAIFNNGYLGMVRQWQQLFYDRNFVAVAMTQPDFCKIAEAYGIRAIRVETKAEVAPAIREARAYRGPILLDFMIDQEENVWPMVPAGAALSETIEAPAEELAR</sequence>
<evidence type="ECO:0000256" key="7">
    <source>
        <dbReference type="ARBA" id="ARBA00022679"/>
    </source>
</evidence>
<dbReference type="UniPathway" id="UPA00047">
    <property type="reaction ID" value="UER00055"/>
</dbReference>
<dbReference type="SUPFAM" id="SSF52518">
    <property type="entry name" value="Thiamin diphosphate-binding fold (THDP-binding)"/>
    <property type="match status" value="2"/>
</dbReference>
<accession>A0A2A9HG76</accession>
<dbReference type="FunFam" id="3.40.50.970:FF:000016">
    <property type="entry name" value="Acetolactate synthase"/>
    <property type="match status" value="1"/>
</dbReference>
<dbReference type="InterPro" id="IPR029035">
    <property type="entry name" value="DHS-like_NAD/FAD-binding_dom"/>
</dbReference>